<dbReference type="EMBL" id="PREZ01000012">
    <property type="protein sequence ID" value="PPA68457.1"/>
    <property type="molecule type" value="Genomic_DNA"/>
</dbReference>
<proteinExistence type="inferred from homology"/>
<dbReference type="InterPro" id="IPR003593">
    <property type="entry name" value="AAA+_ATPase"/>
</dbReference>
<evidence type="ECO:0000256" key="1">
    <source>
        <dbReference type="ARBA" id="ARBA00005417"/>
    </source>
</evidence>
<evidence type="ECO:0000256" key="2">
    <source>
        <dbReference type="ARBA" id="ARBA00022448"/>
    </source>
</evidence>
<dbReference type="SMART" id="SM00382">
    <property type="entry name" value="AAA"/>
    <property type="match status" value="1"/>
</dbReference>
<keyword evidence="7" id="KW-1185">Reference proteome</keyword>
<evidence type="ECO:0000259" key="5">
    <source>
        <dbReference type="PROSITE" id="PS50893"/>
    </source>
</evidence>
<evidence type="ECO:0000256" key="4">
    <source>
        <dbReference type="ARBA" id="ARBA00022840"/>
    </source>
</evidence>
<dbReference type="Proteomes" id="UP000239047">
    <property type="component" value="Unassembled WGS sequence"/>
</dbReference>
<dbReference type="InterPro" id="IPR027417">
    <property type="entry name" value="P-loop_NTPase"/>
</dbReference>
<dbReference type="InterPro" id="IPR003439">
    <property type="entry name" value="ABC_transporter-like_ATP-bd"/>
</dbReference>
<keyword evidence="2" id="KW-0813">Transport</keyword>
<accession>A0A2S5G658</accession>
<dbReference type="Pfam" id="PF00005">
    <property type="entry name" value="ABC_tran"/>
    <property type="match status" value="1"/>
</dbReference>
<reference evidence="6 7" key="1">
    <citation type="submission" date="2018-02" db="EMBL/GenBank/DDBJ databases">
        <title>Jeotgalibacillus proteolyticum sp. nov. a protease producing bacterium isolated from ocean sediments of Laizhou Bay.</title>
        <authorList>
            <person name="Li Y."/>
        </authorList>
    </citation>
    <scope>NUCLEOTIDE SEQUENCE [LARGE SCALE GENOMIC DNA]</scope>
    <source>
        <strain evidence="6 7">22-7</strain>
    </source>
</reference>
<dbReference type="PANTHER" id="PTHR43335">
    <property type="entry name" value="ABC TRANSPORTER, ATP-BINDING PROTEIN"/>
    <property type="match status" value="1"/>
</dbReference>
<dbReference type="Gene3D" id="3.40.50.300">
    <property type="entry name" value="P-loop containing nucleotide triphosphate hydrolases"/>
    <property type="match status" value="1"/>
</dbReference>
<dbReference type="OrthoDB" id="9804819at2"/>
<comment type="similarity">
    <text evidence="1">Belongs to the ABC transporter superfamily.</text>
</comment>
<evidence type="ECO:0000313" key="7">
    <source>
        <dbReference type="Proteomes" id="UP000239047"/>
    </source>
</evidence>
<dbReference type="InterPro" id="IPR017871">
    <property type="entry name" value="ABC_transporter-like_CS"/>
</dbReference>
<dbReference type="PANTHER" id="PTHR43335:SF11">
    <property type="entry name" value="ABC TRANSPORTER RELATED"/>
    <property type="match status" value="1"/>
</dbReference>
<dbReference type="GO" id="GO:0016887">
    <property type="term" value="F:ATP hydrolysis activity"/>
    <property type="evidence" value="ECO:0007669"/>
    <property type="project" value="InterPro"/>
</dbReference>
<evidence type="ECO:0000313" key="6">
    <source>
        <dbReference type="EMBL" id="PPA68457.1"/>
    </source>
</evidence>
<organism evidence="6 7">
    <name type="scientific">Jeotgalibacillus proteolyticus</name>
    <dbReference type="NCBI Taxonomy" id="2082395"/>
    <lineage>
        <taxon>Bacteria</taxon>
        <taxon>Bacillati</taxon>
        <taxon>Bacillota</taxon>
        <taxon>Bacilli</taxon>
        <taxon>Bacillales</taxon>
        <taxon>Caryophanaceae</taxon>
        <taxon>Jeotgalibacillus</taxon>
    </lineage>
</organism>
<name>A0A2S5G658_9BACL</name>
<dbReference type="CDD" id="cd03230">
    <property type="entry name" value="ABC_DR_subfamily_A"/>
    <property type="match status" value="1"/>
</dbReference>
<dbReference type="GO" id="GO:0005524">
    <property type="term" value="F:ATP binding"/>
    <property type="evidence" value="ECO:0007669"/>
    <property type="project" value="UniProtKB-KW"/>
</dbReference>
<keyword evidence="3" id="KW-0547">Nucleotide-binding</keyword>
<gene>
    <name evidence="6" type="ORF">C4B60_20655</name>
</gene>
<dbReference type="AlphaFoldDB" id="A0A2S5G658"/>
<evidence type="ECO:0000256" key="3">
    <source>
        <dbReference type="ARBA" id="ARBA00022741"/>
    </source>
</evidence>
<dbReference type="SUPFAM" id="SSF52540">
    <property type="entry name" value="P-loop containing nucleoside triphosphate hydrolases"/>
    <property type="match status" value="1"/>
</dbReference>
<sequence>MIQVKNLSKSFGSTQAVSDLSFSLQKGKTTALVGPNGAGKTTALHMLSGLTTPSSGTIVYEASISDPRTIIGFLPQYPAFLNWMTPEEYLHFVAQLGKKTRKEAAALTEELLERVGLKEFRRKKIGGFSGGMKQRLGIAQALVHQPKLLLLDEPVSALDPTGRKEVMELLKELKNESLTILYSTHVLHDAQMLCDDVLIMNKGEKVVFDSLDSVYKQFDRPQLVVKAEEPLEKWAKELVIAHPQWSVSVEQNSAVVTGASIQELRAGVLRELLTKSISVRSIEVGTTTLEDVFHEVMKK</sequence>
<feature type="domain" description="ABC transporter" evidence="5">
    <location>
        <begin position="2"/>
        <end position="227"/>
    </location>
</feature>
<protein>
    <submittedName>
        <fullName evidence="6">ABC transporter ATP-binding protein</fullName>
    </submittedName>
</protein>
<comment type="caution">
    <text evidence="6">The sequence shown here is derived from an EMBL/GenBank/DDBJ whole genome shotgun (WGS) entry which is preliminary data.</text>
</comment>
<keyword evidence="4 6" id="KW-0067">ATP-binding</keyword>
<dbReference type="PROSITE" id="PS00211">
    <property type="entry name" value="ABC_TRANSPORTER_1"/>
    <property type="match status" value="1"/>
</dbReference>
<dbReference type="PROSITE" id="PS50893">
    <property type="entry name" value="ABC_TRANSPORTER_2"/>
    <property type="match status" value="1"/>
</dbReference>
<dbReference type="RefSeq" id="WP_104059859.1">
    <property type="nucleotide sequence ID" value="NZ_PREZ01000012.1"/>
</dbReference>